<evidence type="ECO:0000313" key="1">
    <source>
        <dbReference type="EMBL" id="GAA4311800.1"/>
    </source>
</evidence>
<dbReference type="PROSITE" id="PS51257">
    <property type="entry name" value="PROKAR_LIPOPROTEIN"/>
    <property type="match status" value="1"/>
</dbReference>
<evidence type="ECO:0000313" key="2">
    <source>
        <dbReference type="Proteomes" id="UP001501207"/>
    </source>
</evidence>
<dbReference type="RefSeq" id="WP_344979014.1">
    <property type="nucleotide sequence ID" value="NZ_BAABFN010000005.1"/>
</dbReference>
<dbReference type="Proteomes" id="UP001501207">
    <property type="component" value="Unassembled WGS sequence"/>
</dbReference>
<keyword evidence="2" id="KW-1185">Reference proteome</keyword>
<accession>A0ABP8FVH8</accession>
<evidence type="ECO:0008006" key="3">
    <source>
        <dbReference type="Google" id="ProtNLM"/>
    </source>
</evidence>
<dbReference type="EMBL" id="BAABFN010000005">
    <property type="protein sequence ID" value="GAA4311800.1"/>
    <property type="molecule type" value="Genomic_DNA"/>
</dbReference>
<dbReference type="Pfam" id="PF16389">
    <property type="entry name" value="DUF4998"/>
    <property type="match status" value="1"/>
</dbReference>
<proteinExistence type="predicted"/>
<reference evidence="2" key="1">
    <citation type="journal article" date="2019" name="Int. J. Syst. Evol. Microbiol.">
        <title>The Global Catalogue of Microorganisms (GCM) 10K type strain sequencing project: providing services to taxonomists for standard genome sequencing and annotation.</title>
        <authorList>
            <consortium name="The Broad Institute Genomics Platform"/>
            <consortium name="The Broad Institute Genome Sequencing Center for Infectious Disease"/>
            <person name="Wu L."/>
            <person name="Ma J."/>
        </authorList>
    </citation>
    <scope>NUCLEOTIDE SEQUENCE [LARGE SCALE GENOMIC DNA]</scope>
    <source>
        <strain evidence="2">JCM 17664</strain>
    </source>
</reference>
<organism evidence="1 2">
    <name type="scientific">Compostibacter hankyongensis</name>
    <dbReference type="NCBI Taxonomy" id="1007089"/>
    <lineage>
        <taxon>Bacteria</taxon>
        <taxon>Pseudomonadati</taxon>
        <taxon>Bacteroidota</taxon>
        <taxon>Chitinophagia</taxon>
        <taxon>Chitinophagales</taxon>
        <taxon>Chitinophagaceae</taxon>
        <taxon>Compostibacter</taxon>
    </lineage>
</organism>
<name>A0ABP8FVH8_9BACT</name>
<gene>
    <name evidence="1" type="ORF">GCM10023143_21070</name>
</gene>
<protein>
    <recommendedName>
        <fullName evidence="3">DUF4998 domain-containing protein</fullName>
    </recommendedName>
</protein>
<sequence>MKKFDYSKPLLIIALVCVAFAGCSKMDDSYRGFVKDGEITYPGKADSVKVFPGKNRIKLSWLLFSDPSIRKCIVFWNNRQDSLEIPVQGSSGTDTVNVIVDKLEEGSYSFEIYSYDGKGRASVKTETEGRVYGEAYIASLPDRLVKSALLENGASRVEWGDSVETSLGTELRYHDDAGVLQTLFVPYGEAVTTWVGYPQGDTLQYRTLFLPVPAALDTFYTPYRSLTFQPPAP</sequence>
<comment type="caution">
    <text evidence="1">The sequence shown here is derived from an EMBL/GenBank/DDBJ whole genome shotgun (WGS) entry which is preliminary data.</text>
</comment>